<keyword evidence="2" id="KW-1185">Reference proteome</keyword>
<name>A0A4P9Z9P2_9ASCO</name>
<protein>
    <submittedName>
        <fullName evidence="1">Uncharacterized protein</fullName>
    </submittedName>
</protein>
<dbReference type="Proteomes" id="UP000268321">
    <property type="component" value="Unassembled WGS sequence"/>
</dbReference>
<organism evidence="1 2">
    <name type="scientific">Metschnikowia bicuspidata</name>
    <dbReference type="NCBI Taxonomy" id="27322"/>
    <lineage>
        <taxon>Eukaryota</taxon>
        <taxon>Fungi</taxon>
        <taxon>Dikarya</taxon>
        <taxon>Ascomycota</taxon>
        <taxon>Saccharomycotina</taxon>
        <taxon>Pichiomycetes</taxon>
        <taxon>Metschnikowiaceae</taxon>
        <taxon>Metschnikowia</taxon>
    </lineage>
</organism>
<reference evidence="2" key="1">
    <citation type="journal article" date="2018" name="Nat. Microbiol.">
        <title>Leveraging single-cell genomics to expand the fungal tree of life.</title>
        <authorList>
            <person name="Ahrendt S.R."/>
            <person name="Quandt C.A."/>
            <person name="Ciobanu D."/>
            <person name="Clum A."/>
            <person name="Salamov A."/>
            <person name="Andreopoulos B."/>
            <person name="Cheng J.F."/>
            <person name="Woyke T."/>
            <person name="Pelin A."/>
            <person name="Henrissat B."/>
            <person name="Reynolds N.K."/>
            <person name="Benny G.L."/>
            <person name="Smith M.E."/>
            <person name="James T.Y."/>
            <person name="Grigoriev I.V."/>
        </authorList>
    </citation>
    <scope>NUCLEOTIDE SEQUENCE [LARGE SCALE GENOMIC DNA]</scope>
    <source>
        <strain evidence="2">Baker2002</strain>
    </source>
</reference>
<accession>A0A4P9Z9P2</accession>
<gene>
    <name evidence="1" type="ORF">METBISCDRAFT_28845</name>
</gene>
<sequence>MSYRSLPHARCSTGGLHSLQAQTGDWAELVDVHTQCQATLRKQGHALSDEWVHTERDLASN</sequence>
<evidence type="ECO:0000313" key="1">
    <source>
        <dbReference type="EMBL" id="RKP28721.1"/>
    </source>
</evidence>
<dbReference type="EMBL" id="ML004642">
    <property type="protein sequence ID" value="RKP28721.1"/>
    <property type="molecule type" value="Genomic_DNA"/>
</dbReference>
<proteinExistence type="predicted"/>
<dbReference type="AlphaFoldDB" id="A0A4P9Z9P2"/>
<evidence type="ECO:0000313" key="2">
    <source>
        <dbReference type="Proteomes" id="UP000268321"/>
    </source>
</evidence>